<keyword evidence="2" id="KW-1185">Reference proteome</keyword>
<organism evidence="1 2">
    <name type="scientific">Mycena citricolor</name>
    <dbReference type="NCBI Taxonomy" id="2018698"/>
    <lineage>
        <taxon>Eukaryota</taxon>
        <taxon>Fungi</taxon>
        <taxon>Dikarya</taxon>
        <taxon>Basidiomycota</taxon>
        <taxon>Agaricomycotina</taxon>
        <taxon>Agaricomycetes</taxon>
        <taxon>Agaricomycetidae</taxon>
        <taxon>Agaricales</taxon>
        <taxon>Marasmiineae</taxon>
        <taxon>Mycenaceae</taxon>
        <taxon>Mycena</taxon>
    </lineage>
</organism>
<sequence length="440" mass="50539">MKPHLDLKEPISVCTAQQWMKRNKYQWNLQPKGMYSDCHERADVVEYRQNVFLPRWIEYSKHTWKWTKVTSQSNNTPVNVTAEHKRTKRQMEESQFKEWEEDCVFVAGPNGQIIVIWCHNKSIFYRHDRCQICWVKASETAIPLPKGVGKSCMAIGFVSPDHGWAALMSICPGASWDGYYRNKEILKHAMVMMDYLDANHPNEKHVFAYDNATNHTALAADALSAQKIPVNMLGVNKKTGTQKNWFVKAKEDGKDVTVQMQVAKFADGTTQSLYFPMGHPKAGVFKGMQVIIQECIAKGANLPDPTNLKAKCPGFRCPPGSMDCCARRVLFNEPDFCNQKSKLKEHCAARGFDVLFFPKFHPKCNFIKQCWGYTKQIYRMFPMSSSKDDLERNMNAALNLVPLNSMQKFATRSDRFIDAYQKVLDRNQAVWASKCYCGHR</sequence>
<evidence type="ECO:0000313" key="2">
    <source>
        <dbReference type="Proteomes" id="UP001295794"/>
    </source>
</evidence>
<dbReference type="InterPro" id="IPR036397">
    <property type="entry name" value="RNaseH_sf"/>
</dbReference>
<comment type="caution">
    <text evidence="1">The sequence shown here is derived from an EMBL/GenBank/DDBJ whole genome shotgun (WGS) entry which is preliminary data.</text>
</comment>
<proteinExistence type="predicted"/>
<dbReference type="EMBL" id="CAVNYO010000174">
    <property type="protein sequence ID" value="CAK5271572.1"/>
    <property type="molecule type" value="Genomic_DNA"/>
</dbReference>
<dbReference type="PANTHER" id="PTHR35871:SF1">
    <property type="entry name" value="CXC1-LIKE CYSTEINE CLUSTER ASSOCIATED WITH KDZ TRANSPOSASES DOMAIN-CONTAINING PROTEIN"/>
    <property type="match status" value="1"/>
</dbReference>
<dbReference type="PANTHER" id="PTHR35871">
    <property type="entry name" value="EXPRESSED PROTEIN"/>
    <property type="match status" value="1"/>
</dbReference>
<gene>
    <name evidence="1" type="ORF">MYCIT1_LOCUS16715</name>
</gene>
<dbReference type="GO" id="GO:0003676">
    <property type="term" value="F:nucleic acid binding"/>
    <property type="evidence" value="ECO:0007669"/>
    <property type="project" value="InterPro"/>
</dbReference>
<reference evidence="1" key="1">
    <citation type="submission" date="2023-11" db="EMBL/GenBank/DDBJ databases">
        <authorList>
            <person name="De Vega J J."/>
            <person name="De Vega J J."/>
        </authorList>
    </citation>
    <scope>NUCLEOTIDE SEQUENCE</scope>
</reference>
<dbReference type="Proteomes" id="UP001295794">
    <property type="component" value="Unassembled WGS sequence"/>
</dbReference>
<dbReference type="AlphaFoldDB" id="A0AAD2K046"/>
<dbReference type="Gene3D" id="3.30.420.10">
    <property type="entry name" value="Ribonuclease H-like superfamily/Ribonuclease H"/>
    <property type="match status" value="1"/>
</dbReference>
<evidence type="ECO:0000313" key="1">
    <source>
        <dbReference type="EMBL" id="CAK5271572.1"/>
    </source>
</evidence>
<name>A0AAD2K046_9AGAR</name>
<protein>
    <submittedName>
        <fullName evidence="1">Uncharacterized protein</fullName>
    </submittedName>
</protein>
<accession>A0AAD2K046</accession>